<feature type="domain" description="EF-hand" evidence="6">
    <location>
        <begin position="42"/>
        <end position="77"/>
    </location>
</feature>
<dbReference type="Pfam" id="PF13499">
    <property type="entry name" value="EF-hand_7"/>
    <property type="match status" value="1"/>
</dbReference>
<feature type="region of interest" description="Disordered" evidence="5">
    <location>
        <begin position="457"/>
        <end position="494"/>
    </location>
</feature>
<evidence type="ECO:0000256" key="1">
    <source>
        <dbReference type="ARBA" id="ARBA00022741"/>
    </source>
</evidence>
<proteinExistence type="predicted"/>
<dbReference type="InterPro" id="IPR002048">
    <property type="entry name" value="EF_hand_dom"/>
</dbReference>
<sequence length="1336" mass="147944">MPESEDDWSPGRVFEAIDSDGSGTIDKEELSLAMSAVLGKSVSDEDVAKFMHQYDTNGDGVLDLMEFTDFVKDMSKKKSSTKSLLSFRGGKNRAQVKRSRAAIKALENVEANGCIVGMHVGTSATKCAMYDPAKDEVVFFKELGGNEEEFPSVVYLAKEGSTTVGRSALIRAIQQRTAWNCVTGIKRMLGEDYNIDNMKAQQTSLQIPTEIVKVSTDFESNVMHRLNYGGFRIPDFKITGSEFPPEEIMGLVIRNAKDLVDKNVPHDANECVLTAPAHWMGHKRMSFLMSSNSSGYKTNFINTTTAVTVGFWSEHAKTKKGSKQISAMKKGSKTPTLVFYAGGGHFDVAVVNVSANSKGKLYYKTQCVAGGDLGGEDLTSSITEYVCANKLKRKEDPNDPSQRRSSLTSDPNINTFVDTITEHLENLGDIIKESFGVKQEDGLGAALGNDAETLATSRTHIPPTPVKSPNPKASPQPPVATKVQTRKDKYRGSRPSPIKNTVGLYVAEAQRIRAIVDKAKRQLSTLKEVDITIDGFVPFTLDRDEVEECCQEVVSKMQATVTGLLEENKINPKVLAQVIVAGGASLTPQVMDYLTFALGAGAPTPTKSSVPATRLACVGAAYHAANLNQSLISSSTSNYAIEEVLPQEIIFADSWKQDDVTKGKGFPKFAPYGSKKTLNFYTTSALQTFLDIYVNEKGLAFSSGTVEVQKVPALHEGSDVNVSFLVDANGLLQAEAVFVDLSFSLKLSTSVKYMRSFKEERKIQKRLDQQAELNDYFYERDKVREELVSYCLRTKAIVDGPKLDGKIRIVDRELISKTCHDALRWIDNDGNLATRKAKFLSLEARRVEGYKYIYVTRLRETKEICAPILDAIVAIAAKPTLEKGDFCVAVAKEEKQAPKFTGYIDPKKKKKLLKEEEEGPFNAGAEDQSHDDLHLAMVVDKKHVVFFDDLTDSVVKISRIEHAFPADVEKSRNRYQACIEQLNDLRKSDGLAKLIEGVFDRVVEEHVAVNAGREEGGVEGGEKEGKWEEEVLPELKYSKDSPEGLALLDGLVGLIPCLENEKNIKVWILEQMSKLCKDADKDESGGIDAGECTGLFQALVNMSLEVMHKRVGKIRSVGPPLKGDFVMAELLDENTDGEALCVFVEDDKVIRFGDATNTTTKILSLRKANALDFERAAEKYTGFSTKLTELDKVSPRDVWNKAFMHVMEKQGLLDEDGMPPQDKKALRYDASLTSGKNAEEGKYFMEFLLSYFDFFEGESVKLAEIRDSWVSACKEADDDESGDIDGREGMKVWKAMLHEVRMRNNRQVEKLIDWNKRENETDESHIIAGVLNAAVL</sequence>
<organism evidence="7 8">
    <name type="scientific">Triparma columacea</name>
    <dbReference type="NCBI Taxonomy" id="722753"/>
    <lineage>
        <taxon>Eukaryota</taxon>
        <taxon>Sar</taxon>
        <taxon>Stramenopiles</taxon>
        <taxon>Ochrophyta</taxon>
        <taxon>Bolidophyceae</taxon>
        <taxon>Parmales</taxon>
        <taxon>Triparmaceae</taxon>
        <taxon>Triparma</taxon>
    </lineage>
</organism>
<dbReference type="OrthoDB" id="190582at2759"/>
<dbReference type="SUPFAM" id="SSF53067">
    <property type="entry name" value="Actin-like ATPase domain"/>
    <property type="match status" value="2"/>
</dbReference>
<dbReference type="InterPro" id="IPR043129">
    <property type="entry name" value="ATPase_NBD"/>
</dbReference>
<dbReference type="SUPFAM" id="SSF47473">
    <property type="entry name" value="EF-hand"/>
    <property type="match status" value="1"/>
</dbReference>
<dbReference type="GO" id="GO:0030968">
    <property type="term" value="P:endoplasmic reticulum unfolded protein response"/>
    <property type="evidence" value="ECO:0007669"/>
    <property type="project" value="TreeGrafter"/>
</dbReference>
<dbReference type="InterPro" id="IPR018247">
    <property type="entry name" value="EF_Hand_1_Ca_BS"/>
</dbReference>
<dbReference type="PROSITE" id="PS00018">
    <property type="entry name" value="EF_HAND_1"/>
    <property type="match status" value="2"/>
</dbReference>
<evidence type="ECO:0000259" key="6">
    <source>
        <dbReference type="PROSITE" id="PS50222"/>
    </source>
</evidence>
<feature type="region of interest" description="Disordered" evidence="5">
    <location>
        <begin position="393"/>
        <end position="413"/>
    </location>
</feature>
<keyword evidence="1" id="KW-0547">Nucleotide-binding</keyword>
<protein>
    <recommendedName>
        <fullName evidence="6">EF-hand domain-containing protein</fullName>
    </recommendedName>
</protein>
<dbReference type="PANTHER" id="PTHR45639:SF3">
    <property type="entry name" value="HYPOXIA UP-REGULATED PROTEIN 1"/>
    <property type="match status" value="1"/>
</dbReference>
<evidence type="ECO:0000256" key="4">
    <source>
        <dbReference type="ARBA" id="ARBA00023186"/>
    </source>
</evidence>
<dbReference type="Gene3D" id="1.20.1270.10">
    <property type="match status" value="1"/>
</dbReference>
<reference evidence="8" key="1">
    <citation type="journal article" date="2023" name="Commun. Biol.">
        <title>Genome analysis of Parmales, the sister group of diatoms, reveals the evolutionary specialization of diatoms from phago-mixotrophs to photoautotrophs.</title>
        <authorList>
            <person name="Ban H."/>
            <person name="Sato S."/>
            <person name="Yoshikawa S."/>
            <person name="Yamada K."/>
            <person name="Nakamura Y."/>
            <person name="Ichinomiya M."/>
            <person name="Sato N."/>
            <person name="Blanc-Mathieu R."/>
            <person name="Endo H."/>
            <person name="Kuwata A."/>
            <person name="Ogata H."/>
        </authorList>
    </citation>
    <scope>NUCLEOTIDE SEQUENCE [LARGE SCALE GENOMIC DNA]</scope>
</reference>
<feature type="compositionally biased region" description="Pro residues" evidence="5">
    <location>
        <begin position="462"/>
        <end position="478"/>
    </location>
</feature>
<accession>A0A9W7G938</accession>
<dbReference type="InterPro" id="IPR011992">
    <property type="entry name" value="EF-hand-dom_pair"/>
</dbReference>
<dbReference type="EMBL" id="BRYA01000084">
    <property type="protein sequence ID" value="GMI38278.1"/>
    <property type="molecule type" value="Genomic_DNA"/>
</dbReference>
<dbReference type="PROSITE" id="PS50222">
    <property type="entry name" value="EF_HAND_2"/>
    <property type="match status" value="2"/>
</dbReference>
<dbReference type="GO" id="GO:0140662">
    <property type="term" value="F:ATP-dependent protein folding chaperone"/>
    <property type="evidence" value="ECO:0007669"/>
    <property type="project" value="InterPro"/>
</dbReference>
<keyword evidence="3" id="KW-0067">ATP-binding</keyword>
<feature type="domain" description="EF-hand" evidence="6">
    <location>
        <begin position="12"/>
        <end position="40"/>
    </location>
</feature>
<dbReference type="Proteomes" id="UP001165065">
    <property type="component" value="Unassembled WGS sequence"/>
</dbReference>
<evidence type="ECO:0000313" key="7">
    <source>
        <dbReference type="EMBL" id="GMI38278.1"/>
    </source>
</evidence>
<evidence type="ECO:0000313" key="8">
    <source>
        <dbReference type="Proteomes" id="UP001165065"/>
    </source>
</evidence>
<dbReference type="PANTHER" id="PTHR45639">
    <property type="entry name" value="HSC70CB, ISOFORM G-RELATED"/>
    <property type="match status" value="1"/>
</dbReference>
<name>A0A9W7G938_9STRA</name>
<dbReference type="SMART" id="SM00054">
    <property type="entry name" value="EFh"/>
    <property type="match status" value="4"/>
</dbReference>
<keyword evidence="4" id="KW-0143">Chaperone</keyword>
<evidence type="ECO:0000256" key="3">
    <source>
        <dbReference type="ARBA" id="ARBA00022840"/>
    </source>
</evidence>
<dbReference type="Gene3D" id="3.30.420.40">
    <property type="match status" value="3"/>
</dbReference>
<keyword evidence="8" id="KW-1185">Reference proteome</keyword>
<evidence type="ECO:0000256" key="2">
    <source>
        <dbReference type="ARBA" id="ARBA00022837"/>
    </source>
</evidence>
<keyword evidence="2" id="KW-0106">Calcium</keyword>
<gene>
    <name evidence="7" type="ORF">TrCOL_g2808</name>
</gene>
<dbReference type="Gene3D" id="1.10.238.10">
    <property type="entry name" value="EF-hand"/>
    <property type="match status" value="1"/>
</dbReference>
<dbReference type="InterPro" id="IPR013126">
    <property type="entry name" value="Hsp_70_fam"/>
</dbReference>
<dbReference type="Gene3D" id="3.90.640.10">
    <property type="entry name" value="Actin, Chain A, domain 4"/>
    <property type="match status" value="2"/>
</dbReference>
<dbReference type="GO" id="GO:0005524">
    <property type="term" value="F:ATP binding"/>
    <property type="evidence" value="ECO:0007669"/>
    <property type="project" value="UniProtKB-KW"/>
</dbReference>
<comment type="caution">
    <text evidence="7">The sequence shown here is derived from an EMBL/GenBank/DDBJ whole genome shotgun (WGS) entry which is preliminary data.</text>
</comment>
<dbReference type="GO" id="GO:0034663">
    <property type="term" value="C:endoplasmic reticulum chaperone complex"/>
    <property type="evidence" value="ECO:0007669"/>
    <property type="project" value="TreeGrafter"/>
</dbReference>
<evidence type="ECO:0000256" key="5">
    <source>
        <dbReference type="SAM" id="MobiDB-lite"/>
    </source>
</evidence>
<dbReference type="InterPro" id="IPR029048">
    <property type="entry name" value="HSP70_C_sf"/>
</dbReference>
<dbReference type="CDD" id="cd00051">
    <property type="entry name" value="EFh"/>
    <property type="match status" value="1"/>
</dbReference>
<feature type="compositionally biased region" description="Polar residues" evidence="5">
    <location>
        <begin position="399"/>
        <end position="413"/>
    </location>
</feature>
<dbReference type="Pfam" id="PF00012">
    <property type="entry name" value="HSP70"/>
    <property type="match status" value="2"/>
</dbReference>
<dbReference type="GO" id="GO:0005509">
    <property type="term" value="F:calcium ion binding"/>
    <property type="evidence" value="ECO:0007669"/>
    <property type="project" value="InterPro"/>
</dbReference>